<dbReference type="InterPro" id="IPR016024">
    <property type="entry name" value="ARM-type_fold"/>
</dbReference>
<name>A0A8J2YUB7_9PROT</name>
<dbReference type="InterPro" id="IPR042236">
    <property type="entry name" value="PI3K_accessory_sf"/>
</dbReference>
<reference evidence="2" key="1">
    <citation type="journal article" date="2014" name="Int. J. Syst. Evol. Microbiol.">
        <title>Complete genome sequence of Corynebacterium casei LMG S-19264T (=DSM 44701T), isolated from a smear-ripened cheese.</title>
        <authorList>
            <consortium name="US DOE Joint Genome Institute (JGI-PGF)"/>
            <person name="Walter F."/>
            <person name="Albersmeier A."/>
            <person name="Kalinowski J."/>
            <person name="Ruckert C."/>
        </authorList>
    </citation>
    <scope>NUCLEOTIDE SEQUENCE</scope>
    <source>
        <strain evidence="2">CGMCC 1.15725</strain>
    </source>
</reference>
<evidence type="ECO:0000313" key="3">
    <source>
        <dbReference type="Proteomes" id="UP000646365"/>
    </source>
</evidence>
<dbReference type="Gene3D" id="1.25.40.70">
    <property type="entry name" value="Phosphatidylinositol 3-kinase, accessory domain (PIK)"/>
    <property type="match status" value="1"/>
</dbReference>
<evidence type="ECO:0000313" key="2">
    <source>
        <dbReference type="EMBL" id="GGF22956.1"/>
    </source>
</evidence>
<dbReference type="AlphaFoldDB" id="A0A8J2YUB7"/>
<feature type="domain" description="DUF2019" evidence="1">
    <location>
        <begin position="9"/>
        <end position="113"/>
    </location>
</feature>
<protein>
    <recommendedName>
        <fullName evidence="1">DUF2019 domain-containing protein</fullName>
    </recommendedName>
</protein>
<reference evidence="2" key="2">
    <citation type="submission" date="2020-09" db="EMBL/GenBank/DDBJ databases">
        <authorList>
            <person name="Sun Q."/>
            <person name="Zhou Y."/>
        </authorList>
    </citation>
    <scope>NUCLEOTIDE SEQUENCE</scope>
    <source>
        <strain evidence="2">CGMCC 1.15725</strain>
    </source>
</reference>
<dbReference type="Pfam" id="PF09450">
    <property type="entry name" value="DUF2019"/>
    <property type="match status" value="1"/>
</dbReference>
<gene>
    <name evidence="2" type="ORF">GCM10011611_31330</name>
</gene>
<keyword evidence="3" id="KW-1185">Reference proteome</keyword>
<evidence type="ECO:0000259" key="1">
    <source>
        <dbReference type="Pfam" id="PF09450"/>
    </source>
</evidence>
<dbReference type="Proteomes" id="UP000646365">
    <property type="component" value="Unassembled WGS sequence"/>
</dbReference>
<dbReference type="EMBL" id="BMJQ01000007">
    <property type="protein sequence ID" value="GGF22956.1"/>
    <property type="molecule type" value="Genomic_DNA"/>
</dbReference>
<organism evidence="2 3">
    <name type="scientific">Aliidongia dinghuensis</name>
    <dbReference type="NCBI Taxonomy" id="1867774"/>
    <lineage>
        <taxon>Bacteria</taxon>
        <taxon>Pseudomonadati</taxon>
        <taxon>Pseudomonadota</taxon>
        <taxon>Alphaproteobacteria</taxon>
        <taxon>Rhodospirillales</taxon>
        <taxon>Dongiaceae</taxon>
        <taxon>Aliidongia</taxon>
    </lineage>
</organism>
<comment type="caution">
    <text evidence="2">The sequence shown here is derived from an EMBL/GenBank/DDBJ whole genome shotgun (WGS) entry which is preliminary data.</text>
</comment>
<proteinExistence type="predicted"/>
<dbReference type="SUPFAM" id="SSF48371">
    <property type="entry name" value="ARM repeat"/>
    <property type="match status" value="1"/>
</dbReference>
<dbReference type="InterPro" id="IPR018568">
    <property type="entry name" value="DUF2019"/>
</dbReference>
<dbReference type="RefSeq" id="WP_189047354.1">
    <property type="nucleotide sequence ID" value="NZ_BMJQ01000007.1"/>
</dbReference>
<sequence length="121" mass="13704">MKLDNLTIDELVVQFASLCEQQYPSMLNDEIKEYNRIFDKQSEIDKELRRRGLQARLALTKLFDHPHIQVRLIAAQCCLGVAREPALAVLRQIVKDEVVGPLHLSAGMSIALLEEGITHPD</sequence>
<accession>A0A8J2YUB7</accession>